<organism evidence="1 2">
    <name type="scientific">Allacma fusca</name>
    <dbReference type="NCBI Taxonomy" id="39272"/>
    <lineage>
        <taxon>Eukaryota</taxon>
        <taxon>Metazoa</taxon>
        <taxon>Ecdysozoa</taxon>
        <taxon>Arthropoda</taxon>
        <taxon>Hexapoda</taxon>
        <taxon>Collembola</taxon>
        <taxon>Symphypleona</taxon>
        <taxon>Sminthuridae</taxon>
        <taxon>Allacma</taxon>
    </lineage>
</organism>
<evidence type="ECO:0000313" key="2">
    <source>
        <dbReference type="Proteomes" id="UP000708208"/>
    </source>
</evidence>
<dbReference type="EMBL" id="CAJVCH010311122">
    <property type="protein sequence ID" value="CAG7786136.1"/>
    <property type="molecule type" value="Genomic_DNA"/>
</dbReference>
<sequence length="149" mass="16783">MCISEQSFLEVIVSNYQIKCGTNGSNPVFLAGAAGSTPTHNKLLGLCLPNKDKVCPNWRFSEIIGFCYLQNNNWKNGSLFEHGIKSCKSLFPHIQNPHGLVHCTSGDKNATLEYFTSIDGYTIHDNMSLIWEDKNIIQLQEDDQMERLT</sequence>
<accession>A0A8J2KAE9</accession>
<dbReference type="AlphaFoldDB" id="A0A8J2KAE9"/>
<feature type="non-terminal residue" evidence="1">
    <location>
        <position position="1"/>
    </location>
</feature>
<proteinExistence type="predicted"/>
<comment type="caution">
    <text evidence="1">The sequence shown here is derived from an EMBL/GenBank/DDBJ whole genome shotgun (WGS) entry which is preliminary data.</text>
</comment>
<dbReference type="Proteomes" id="UP000708208">
    <property type="component" value="Unassembled WGS sequence"/>
</dbReference>
<reference evidence="1" key="1">
    <citation type="submission" date="2021-06" db="EMBL/GenBank/DDBJ databases">
        <authorList>
            <person name="Hodson N. C."/>
            <person name="Mongue J. A."/>
            <person name="Jaron S. K."/>
        </authorList>
    </citation>
    <scope>NUCLEOTIDE SEQUENCE</scope>
</reference>
<keyword evidence="2" id="KW-1185">Reference proteome</keyword>
<gene>
    <name evidence="1" type="ORF">AFUS01_LOCUS24718</name>
</gene>
<name>A0A8J2KAE9_9HEXA</name>
<evidence type="ECO:0000313" key="1">
    <source>
        <dbReference type="EMBL" id="CAG7786136.1"/>
    </source>
</evidence>
<protein>
    <submittedName>
        <fullName evidence="1">Uncharacterized protein</fullName>
    </submittedName>
</protein>